<name>A0A8S4RW22_9NEOP</name>
<dbReference type="Proteomes" id="UP000838756">
    <property type="component" value="Unassembled WGS sequence"/>
</dbReference>
<dbReference type="PANTHER" id="PTHR43372">
    <property type="entry name" value="FATTY-ACID AMIDE HYDROLASE"/>
    <property type="match status" value="1"/>
</dbReference>
<accession>A0A8S4RW22</accession>
<dbReference type="InterPro" id="IPR052739">
    <property type="entry name" value="FAAH2"/>
</dbReference>
<feature type="domain" description="Amidase" evidence="2">
    <location>
        <begin position="64"/>
        <end position="495"/>
    </location>
</feature>
<evidence type="ECO:0000313" key="4">
    <source>
        <dbReference type="Proteomes" id="UP000838756"/>
    </source>
</evidence>
<proteinExistence type="predicted"/>
<organism evidence="3 4">
    <name type="scientific">Pararge aegeria aegeria</name>
    <dbReference type="NCBI Taxonomy" id="348720"/>
    <lineage>
        <taxon>Eukaryota</taxon>
        <taxon>Metazoa</taxon>
        <taxon>Ecdysozoa</taxon>
        <taxon>Arthropoda</taxon>
        <taxon>Hexapoda</taxon>
        <taxon>Insecta</taxon>
        <taxon>Pterygota</taxon>
        <taxon>Neoptera</taxon>
        <taxon>Endopterygota</taxon>
        <taxon>Lepidoptera</taxon>
        <taxon>Glossata</taxon>
        <taxon>Ditrysia</taxon>
        <taxon>Papilionoidea</taxon>
        <taxon>Nymphalidae</taxon>
        <taxon>Satyrinae</taxon>
        <taxon>Satyrini</taxon>
        <taxon>Parargina</taxon>
        <taxon>Pararge</taxon>
    </lineage>
</organism>
<feature type="compositionally biased region" description="Basic and acidic residues" evidence="1">
    <location>
        <begin position="572"/>
        <end position="585"/>
    </location>
</feature>
<dbReference type="InterPro" id="IPR023631">
    <property type="entry name" value="Amidase_dom"/>
</dbReference>
<gene>
    <name evidence="3" type="primary">jg3842</name>
    <name evidence="3" type="ORF">PAEG_LOCUS18800</name>
</gene>
<dbReference type="Gene3D" id="3.90.1300.10">
    <property type="entry name" value="Amidase signature (AS) domain"/>
    <property type="match status" value="2"/>
</dbReference>
<dbReference type="AlphaFoldDB" id="A0A8S4RW22"/>
<dbReference type="PANTHER" id="PTHR43372:SF1">
    <property type="entry name" value="LD38433P"/>
    <property type="match status" value="1"/>
</dbReference>
<feature type="domain" description="Amidase" evidence="2">
    <location>
        <begin position="667"/>
        <end position="775"/>
    </location>
</feature>
<evidence type="ECO:0000259" key="2">
    <source>
        <dbReference type="Pfam" id="PF01425"/>
    </source>
</evidence>
<sequence length="811" mass="91896">MSALRTMCIYIRIFLDKMIDFLFSLYWEGKKKVIPDLEKKHAFLADSATKLAKKIKQKELKSEELVQAFIERIKQVNPLVNAIAAERFETALEEAREVDRLISEGLTEELLSKPLLGVPYTTKESQAVKGMPLTMGLWCRRNERTTEDSDAVIRLKAAGAITLACTNLPELLIWQETRNPVYGMTTNPHHTGRSPGGSSGAEAALSASYATPISLCSDIGGSTRMPAFYCGMFGHHPTVGTTSTKGCLYRNGDEDSMLCLGFISKHVEDLAPLTKIVAGDKADLLKLDRDVDIKSIKFYYVETSKDCHVSPLRPEMTDAMQSVVTKLQQDLNSTAQTYYHEGLDYMYKLWCYWMSKEPGNYASLLNNGVEEVHGFRELTKKMFGLSKHCLFTILRVLELELFPKADEEWAENLTKSFKEDLFGKLGDNGVLLFPSAPHASPYNYSCYLRPYNFAYWSLVNVLKCPATQVPLGRNSLGLPIGIQVIAAPYNDALCLSVAKYLEKEFGGAIPAVSALNCKVRNTTRTYWSLVITLHLRRILLNTLQNSATLRRVFIEFSSKNIPRLIKMSREKVPREKVSRERDTKKERSHRRKSKTNRICKEVMLNILKKLFFFFRTCFDMFVNYVFSFYWDGTHQAIPDLDKKHAVLKESATKLAEKIKNKELKSEELVMACIERIKLVNPFLNAVTDERYEDALKEAREVDKQIEAGLSEEDTKKPFLGVPFTAKESHAVKGMLHTLGIISRRNVRADEDAECVRLMRAAGAIPVAVTNVPEINKCCGKHHIHSLRKIGRCPLHVLSLLRESIQYAFAFK</sequence>
<dbReference type="OrthoDB" id="6428749at2759"/>
<dbReference type="Pfam" id="PF01425">
    <property type="entry name" value="Amidase"/>
    <property type="match status" value="2"/>
</dbReference>
<dbReference type="InterPro" id="IPR036928">
    <property type="entry name" value="AS_sf"/>
</dbReference>
<dbReference type="GO" id="GO:0012505">
    <property type="term" value="C:endomembrane system"/>
    <property type="evidence" value="ECO:0007669"/>
    <property type="project" value="TreeGrafter"/>
</dbReference>
<comment type="caution">
    <text evidence="3">The sequence shown here is derived from an EMBL/GenBank/DDBJ whole genome shotgun (WGS) entry which is preliminary data.</text>
</comment>
<feature type="region of interest" description="Disordered" evidence="1">
    <location>
        <begin position="572"/>
        <end position="593"/>
    </location>
</feature>
<keyword evidence="4" id="KW-1185">Reference proteome</keyword>
<evidence type="ECO:0000313" key="3">
    <source>
        <dbReference type="EMBL" id="CAH2242527.1"/>
    </source>
</evidence>
<dbReference type="SUPFAM" id="SSF75304">
    <property type="entry name" value="Amidase signature (AS) enzymes"/>
    <property type="match status" value="2"/>
</dbReference>
<evidence type="ECO:0000256" key="1">
    <source>
        <dbReference type="SAM" id="MobiDB-lite"/>
    </source>
</evidence>
<dbReference type="EMBL" id="CAKXAJ010025656">
    <property type="protein sequence ID" value="CAH2242527.1"/>
    <property type="molecule type" value="Genomic_DNA"/>
</dbReference>
<reference evidence="3" key="1">
    <citation type="submission" date="2022-03" db="EMBL/GenBank/DDBJ databases">
        <authorList>
            <person name="Lindestad O."/>
        </authorList>
    </citation>
    <scope>NUCLEOTIDE SEQUENCE</scope>
</reference>
<protein>
    <submittedName>
        <fullName evidence="3">Jg3842 protein</fullName>
    </submittedName>
</protein>